<dbReference type="InterPro" id="IPR027541">
    <property type="entry name" value="Ars_ATPase"/>
</dbReference>
<evidence type="ECO:0000313" key="6">
    <source>
        <dbReference type="Proteomes" id="UP000221024"/>
    </source>
</evidence>
<dbReference type="InterPro" id="IPR016300">
    <property type="entry name" value="ATPase_ArsA/GET3"/>
</dbReference>
<evidence type="ECO:0000256" key="1">
    <source>
        <dbReference type="ARBA" id="ARBA00011040"/>
    </source>
</evidence>
<dbReference type="Proteomes" id="UP000221024">
    <property type="component" value="Unassembled WGS sequence"/>
</dbReference>
<comment type="caution">
    <text evidence="5">The sequence shown here is derived from an EMBL/GenBank/DDBJ whole genome shotgun (WGS) entry which is preliminary data.</text>
</comment>
<proteinExistence type="inferred from homology"/>
<dbReference type="PANTHER" id="PTHR10803:SF3">
    <property type="entry name" value="ATPASE GET3"/>
    <property type="match status" value="1"/>
</dbReference>
<reference evidence="5 6" key="1">
    <citation type="submission" date="2017-10" db="EMBL/GenBank/DDBJ databases">
        <title>Draft genome of Longimonas halophila.</title>
        <authorList>
            <person name="Goh K.M."/>
            <person name="Shamsir M.S."/>
            <person name="Lim S.W."/>
        </authorList>
    </citation>
    <scope>NUCLEOTIDE SEQUENCE [LARGE SCALE GENOMIC DNA]</scope>
    <source>
        <strain evidence="5 6">KCTC 42399</strain>
    </source>
</reference>
<dbReference type="CDD" id="cd02035">
    <property type="entry name" value="ArsA"/>
    <property type="match status" value="2"/>
</dbReference>
<evidence type="ECO:0000313" key="5">
    <source>
        <dbReference type="EMBL" id="PEN05238.1"/>
    </source>
</evidence>
<dbReference type="RefSeq" id="WP_098063189.1">
    <property type="nucleotide sequence ID" value="NZ_PDEP01000015.1"/>
</dbReference>
<name>A0A2H3NIP9_9BACT</name>
<dbReference type="NCBIfam" id="TIGR04291">
    <property type="entry name" value="arsen_driv_ArsA"/>
    <property type="match status" value="1"/>
</dbReference>
<feature type="domain" description="AAA+ ATPase" evidence="4">
    <location>
        <begin position="327"/>
        <end position="532"/>
    </location>
</feature>
<dbReference type="GO" id="GO:0016887">
    <property type="term" value="F:ATP hydrolysis activity"/>
    <property type="evidence" value="ECO:0007669"/>
    <property type="project" value="InterPro"/>
</dbReference>
<dbReference type="SUPFAM" id="SSF52540">
    <property type="entry name" value="P-loop containing nucleoside triphosphate hydrolases"/>
    <property type="match status" value="2"/>
</dbReference>
<dbReference type="AlphaFoldDB" id="A0A2H3NIP9"/>
<dbReference type="SMART" id="SM00382">
    <property type="entry name" value="AAA"/>
    <property type="match status" value="2"/>
</dbReference>
<dbReference type="NCBIfam" id="TIGR00345">
    <property type="entry name" value="GET3_arsA_TRC40"/>
    <property type="match status" value="1"/>
</dbReference>
<dbReference type="PANTHER" id="PTHR10803">
    <property type="entry name" value="ARSENICAL PUMP-DRIVING ATPASE ARSENITE-TRANSLOCATING ATPASE"/>
    <property type="match status" value="1"/>
</dbReference>
<dbReference type="InterPro" id="IPR025723">
    <property type="entry name" value="ArsA/GET3_ATPase-like"/>
</dbReference>
<feature type="domain" description="AAA+ ATPase" evidence="4">
    <location>
        <begin position="8"/>
        <end position="229"/>
    </location>
</feature>
<dbReference type="InterPro" id="IPR003593">
    <property type="entry name" value="AAA+_ATPase"/>
</dbReference>
<evidence type="ECO:0000259" key="4">
    <source>
        <dbReference type="SMART" id="SM00382"/>
    </source>
</evidence>
<accession>A0A2H3NIP9</accession>
<sequence length="595" mass="63988">MLSYLNSPTRHLFFTGKGGVGKTSLACASAVKLADAGHNVLLISTDPASNLEQVLEAPVGPEVASVDTVPHLSAINIDPEQAADAYRERVVEPMMGVLPEDTVAQVEEQLSGACTTEIAAFDKFTQFLADSEATAPYDHIVFDTAPTGHTLRLLELPAAWSDFIEDNPEGASCLGPVSGLEAQQDRYTEAVEALNDSDRTTLVLVARPERSALHEAARSSGELRDLGITNQQLVVNGVFQAQDPGDPLAAAMQQRADDAVAQIPDEIADLPRDVVPLKGHNLVGLHALRTLLDDDATPASTTEGPERAPSVSLPTVQDLVSGFADDGHGLIMTMGKGGVGKTTIAAAVAVELAERGEDVLLTTTDPAAHIHDTIGDSQPNLTVEAIDPNEATEQYRERVLKTKGKNLDPEERELLEEDLRSPCTQEVAVFRAFSRVVGQARRQFVVVDTAPTGHTLLLLDTTGSYHREVLRTADVDEQRITTPLMRLQDPDYTKMLLVTLPETTPVLEAKQLQDDLERAGITPYAWVVNQSLAAAGPTDPLLVERAHAEMPQIETVQNDYASRTALAPWMPNEPTGPDRLRDLAAGRMGVGRAHA</sequence>
<dbReference type="GO" id="GO:0015446">
    <property type="term" value="F:ATPase-coupled arsenite transmembrane transporter activity"/>
    <property type="evidence" value="ECO:0007669"/>
    <property type="project" value="UniProtKB-EC"/>
</dbReference>
<dbReference type="EC" id="7.3.2.7" evidence="3"/>
<protein>
    <recommendedName>
        <fullName evidence="3">arsenite-transporting ATPase</fullName>
        <ecNumber evidence="3">7.3.2.7</ecNumber>
    </recommendedName>
</protein>
<dbReference type="PIRSF" id="PIRSF001327">
    <property type="entry name" value="Arsenical_pump-driving_ATPase"/>
    <property type="match status" value="1"/>
</dbReference>
<dbReference type="EMBL" id="PDEP01000015">
    <property type="protein sequence ID" value="PEN05238.1"/>
    <property type="molecule type" value="Genomic_DNA"/>
</dbReference>
<comment type="catalytic activity">
    <reaction evidence="2">
        <text>arsenite(in) + ATP + H2O = arsenite(out) + ADP + phosphate + H(+)</text>
        <dbReference type="Rhea" id="RHEA:11348"/>
        <dbReference type="ChEBI" id="CHEBI:15377"/>
        <dbReference type="ChEBI" id="CHEBI:15378"/>
        <dbReference type="ChEBI" id="CHEBI:29242"/>
        <dbReference type="ChEBI" id="CHEBI:30616"/>
        <dbReference type="ChEBI" id="CHEBI:43474"/>
        <dbReference type="ChEBI" id="CHEBI:456216"/>
        <dbReference type="EC" id="7.3.2.7"/>
    </reaction>
</comment>
<gene>
    <name evidence="5" type="primary">arsA</name>
    <name evidence="5" type="ORF">CRI93_13595</name>
</gene>
<dbReference type="Pfam" id="PF02374">
    <property type="entry name" value="ArsA_ATPase"/>
    <property type="match status" value="2"/>
</dbReference>
<organism evidence="5 6">
    <name type="scientific">Longimonas halophila</name>
    <dbReference type="NCBI Taxonomy" id="1469170"/>
    <lineage>
        <taxon>Bacteria</taxon>
        <taxon>Pseudomonadati</taxon>
        <taxon>Rhodothermota</taxon>
        <taxon>Rhodothermia</taxon>
        <taxon>Rhodothermales</taxon>
        <taxon>Salisaetaceae</taxon>
        <taxon>Longimonas</taxon>
    </lineage>
</organism>
<dbReference type="InterPro" id="IPR027417">
    <property type="entry name" value="P-loop_NTPase"/>
</dbReference>
<dbReference type="GO" id="GO:0005524">
    <property type="term" value="F:ATP binding"/>
    <property type="evidence" value="ECO:0007669"/>
    <property type="project" value="InterPro"/>
</dbReference>
<comment type="similarity">
    <text evidence="1">Belongs to the arsA ATPase family.</text>
</comment>
<keyword evidence="6" id="KW-1185">Reference proteome</keyword>
<dbReference type="OrthoDB" id="9815116at2"/>
<evidence type="ECO:0000256" key="2">
    <source>
        <dbReference type="ARBA" id="ARBA00052296"/>
    </source>
</evidence>
<dbReference type="Gene3D" id="3.40.50.300">
    <property type="entry name" value="P-loop containing nucleotide triphosphate hydrolases"/>
    <property type="match status" value="2"/>
</dbReference>
<evidence type="ECO:0000256" key="3">
    <source>
        <dbReference type="ARBA" id="ARBA00066752"/>
    </source>
</evidence>